<feature type="chain" id="PRO_5012916815" description="DUF2950 domain-containing protein" evidence="1">
    <location>
        <begin position="27"/>
        <end position="322"/>
    </location>
</feature>
<feature type="signal peptide" evidence="1">
    <location>
        <begin position="1"/>
        <end position="26"/>
    </location>
</feature>
<evidence type="ECO:0008006" key="3">
    <source>
        <dbReference type="Google" id="ProtNLM"/>
    </source>
</evidence>
<dbReference type="Pfam" id="PF11453">
    <property type="entry name" value="DUF2950"/>
    <property type="match status" value="1"/>
</dbReference>
<evidence type="ECO:0000256" key="1">
    <source>
        <dbReference type="SAM" id="SignalP"/>
    </source>
</evidence>
<evidence type="ECO:0000313" key="2">
    <source>
        <dbReference type="EMBL" id="SBW06144.1"/>
    </source>
</evidence>
<reference evidence="2" key="1">
    <citation type="submission" date="2016-04" db="EMBL/GenBank/DDBJ databases">
        <authorList>
            <person name="Evans L.H."/>
            <person name="Alamgir A."/>
            <person name="Owens N."/>
            <person name="Weber N.D."/>
            <person name="Virtaneva K."/>
            <person name="Barbian K."/>
            <person name="Babar A."/>
            <person name="Rosenke K."/>
        </authorList>
    </citation>
    <scope>NUCLEOTIDE SEQUENCE</scope>
    <source>
        <strain evidence="2">86</strain>
    </source>
</reference>
<organism evidence="2">
    <name type="scientific">uncultured delta proteobacterium</name>
    <dbReference type="NCBI Taxonomy" id="34034"/>
    <lineage>
        <taxon>Bacteria</taxon>
        <taxon>Deltaproteobacteria</taxon>
        <taxon>environmental samples</taxon>
    </lineage>
</organism>
<dbReference type="PROSITE" id="PS51257">
    <property type="entry name" value="PROKAR_LIPOPROTEIN"/>
    <property type="match status" value="1"/>
</dbReference>
<name>A0A212K340_9DELT</name>
<sequence length="322" mass="34728">MNRTYGNIGGILLLAACMLAAPQARAAGERTYDTREAAVADLASAARKNDAAGLRAILGPDAGSLIESGDAVEDAADRAAFAAAYAERNSLVPAEGRADRYFLDVGANGWRFPIPLVRESASGRWRFDNKAGAEALLDRRIGHNELAAIQVCLAYADAQWEYWRLNPDKTPVRHFAAALASRPGKRDGLYWDATAEDERSPMGALVAAAESGGYAAPSREERTGEKTPYYGYRYRVLTGQGGHAAGGARDYRENGEMVNGFALLAYPETYGVSGVMTFMVNQEGVVYEKNLGRDTTAEAAKIAVFDPDSSWRAVEVTDTARR</sequence>
<protein>
    <recommendedName>
        <fullName evidence="3">DUF2950 domain-containing protein</fullName>
    </recommendedName>
</protein>
<accession>A0A212K340</accession>
<dbReference type="EMBL" id="FLUQ01000002">
    <property type="protein sequence ID" value="SBW06144.1"/>
    <property type="molecule type" value="Genomic_DNA"/>
</dbReference>
<keyword evidence="1" id="KW-0732">Signal</keyword>
<gene>
    <name evidence="2" type="ORF">KL86DPRO_20611</name>
</gene>
<proteinExistence type="predicted"/>
<dbReference type="AlphaFoldDB" id="A0A212K340"/>
<dbReference type="InterPro" id="IPR021556">
    <property type="entry name" value="DUF2950"/>
</dbReference>